<dbReference type="Gene3D" id="3.30.9.10">
    <property type="entry name" value="D-Amino Acid Oxidase, subunit A, domain 2"/>
    <property type="match status" value="1"/>
</dbReference>
<sequence>MTTDVVVIGAGVIGCDVAYELARRGRRVVVVDRGPGAGHGSTSASSACIRFNYSTFTAVAVAWEAKQLWADWERYLEGTDDGQLAHFVQTGALCLESPGQQRSKVLSFFDRAGVPYEEWDSDTVRAKLPALEPGRFWPPKPVTDEAFWDPPEGSLTAYWTPDGGFVDDPVFAAHNLMAAAVRHGADFRFRAQVTGIVRDEHEVRGVELADGTTVLAPVVVNVSGPHSGVINEMAGVLDDFSISTRPMRQEVHHLAAPPTWNHEVPGPMVADLDLGTYFRGAPAGGFLVGGAEPECDELQWLDDADRYAPTVSKEVYEAQAYRAARRLPELTVPNRPSGVVGVYDVSDDWVPIYDRTSLSGYYVAIGTSGNQFKNAPVVGQVLAAIIEASEAGQDHDRVPTRLTLPVTGLTVDLSDYSRLRPVDRTRSSFSVFA</sequence>
<evidence type="ECO:0000313" key="4">
    <source>
        <dbReference type="Proteomes" id="UP000019494"/>
    </source>
</evidence>
<dbReference type="AlphaFoldDB" id="W9GTA5"/>
<accession>W9GTA5</accession>
<gene>
    <name evidence="3" type="ORF">N864_12205</name>
</gene>
<dbReference type="GO" id="GO:0005737">
    <property type="term" value="C:cytoplasm"/>
    <property type="evidence" value="ECO:0007669"/>
    <property type="project" value="TreeGrafter"/>
</dbReference>
<name>W9GTA5_9MICO</name>
<dbReference type="SUPFAM" id="SSF51905">
    <property type="entry name" value="FAD/NAD(P)-binding domain"/>
    <property type="match status" value="1"/>
</dbReference>
<dbReference type="Proteomes" id="UP000019494">
    <property type="component" value="Unassembled WGS sequence"/>
</dbReference>
<dbReference type="EMBL" id="AWQS01000021">
    <property type="protein sequence ID" value="EWT07109.1"/>
    <property type="molecule type" value="Genomic_DNA"/>
</dbReference>
<dbReference type="InterPro" id="IPR006076">
    <property type="entry name" value="FAD-dep_OxRdtase"/>
</dbReference>
<dbReference type="InterPro" id="IPR036188">
    <property type="entry name" value="FAD/NAD-bd_sf"/>
</dbReference>
<dbReference type="Gene3D" id="3.50.50.60">
    <property type="entry name" value="FAD/NAD(P)-binding domain"/>
    <property type="match status" value="1"/>
</dbReference>
<keyword evidence="1" id="KW-0560">Oxidoreductase</keyword>
<reference evidence="4" key="1">
    <citation type="submission" date="2013-08" db="EMBL/GenBank/DDBJ databases">
        <title>Intrasporangium oryzae NRRL B-24470.</title>
        <authorList>
            <person name="Liu H."/>
            <person name="Wang G."/>
        </authorList>
    </citation>
    <scope>NUCLEOTIDE SEQUENCE [LARGE SCALE GENOMIC DNA]</scope>
    <source>
        <strain evidence="4">Q5-1</strain>
    </source>
</reference>
<organism evidence="3 4">
    <name type="scientific">Intrasporangium chromatireducens Q5-1</name>
    <dbReference type="NCBI Taxonomy" id="584657"/>
    <lineage>
        <taxon>Bacteria</taxon>
        <taxon>Bacillati</taxon>
        <taxon>Actinomycetota</taxon>
        <taxon>Actinomycetes</taxon>
        <taxon>Micrococcales</taxon>
        <taxon>Intrasporangiaceae</taxon>
        <taxon>Intrasporangium</taxon>
    </lineage>
</organism>
<evidence type="ECO:0000256" key="1">
    <source>
        <dbReference type="ARBA" id="ARBA00023002"/>
    </source>
</evidence>
<evidence type="ECO:0000313" key="3">
    <source>
        <dbReference type="EMBL" id="EWT07109.1"/>
    </source>
</evidence>
<dbReference type="PANTHER" id="PTHR13847:SF287">
    <property type="entry name" value="FAD-DEPENDENT OXIDOREDUCTASE DOMAIN-CONTAINING PROTEIN 1"/>
    <property type="match status" value="1"/>
</dbReference>
<dbReference type="Pfam" id="PF01266">
    <property type="entry name" value="DAO"/>
    <property type="match status" value="1"/>
</dbReference>
<comment type="caution">
    <text evidence="3">The sequence shown here is derived from an EMBL/GenBank/DDBJ whole genome shotgun (WGS) entry which is preliminary data.</text>
</comment>
<protein>
    <submittedName>
        <fullName evidence="3">Oxidoreductase</fullName>
    </submittedName>
</protein>
<dbReference type="PATRIC" id="fig|584657.3.peg.926"/>
<dbReference type="GO" id="GO:0016491">
    <property type="term" value="F:oxidoreductase activity"/>
    <property type="evidence" value="ECO:0007669"/>
    <property type="project" value="UniProtKB-KW"/>
</dbReference>
<keyword evidence="4" id="KW-1185">Reference proteome</keyword>
<dbReference type="PANTHER" id="PTHR13847">
    <property type="entry name" value="SARCOSINE DEHYDROGENASE-RELATED"/>
    <property type="match status" value="1"/>
</dbReference>
<evidence type="ECO:0000259" key="2">
    <source>
        <dbReference type="Pfam" id="PF01266"/>
    </source>
</evidence>
<feature type="domain" description="FAD dependent oxidoreductase" evidence="2">
    <location>
        <begin position="4"/>
        <end position="384"/>
    </location>
</feature>
<proteinExistence type="predicted"/>